<proteinExistence type="predicted"/>
<feature type="region of interest" description="Disordered" evidence="1">
    <location>
        <begin position="22"/>
        <end position="229"/>
    </location>
</feature>
<dbReference type="EMBL" id="JAPWDO010000006">
    <property type="protein sequence ID" value="KAJ5465944.1"/>
    <property type="molecule type" value="Genomic_DNA"/>
</dbReference>
<evidence type="ECO:0000313" key="3">
    <source>
        <dbReference type="Proteomes" id="UP001147760"/>
    </source>
</evidence>
<keyword evidence="3" id="KW-1185">Reference proteome</keyword>
<feature type="compositionally biased region" description="Basic residues" evidence="1">
    <location>
        <begin position="215"/>
        <end position="229"/>
    </location>
</feature>
<name>A0A9W9WJ14_9EURO</name>
<reference evidence="2" key="2">
    <citation type="journal article" date="2023" name="IMA Fungus">
        <title>Comparative genomic study of the Penicillium genus elucidates a diverse pangenome and 15 lateral gene transfer events.</title>
        <authorList>
            <person name="Petersen C."/>
            <person name="Sorensen T."/>
            <person name="Nielsen M.R."/>
            <person name="Sondergaard T.E."/>
            <person name="Sorensen J.L."/>
            <person name="Fitzpatrick D.A."/>
            <person name="Frisvad J.C."/>
            <person name="Nielsen K.L."/>
        </authorList>
    </citation>
    <scope>NUCLEOTIDE SEQUENCE</scope>
    <source>
        <strain evidence="2">IBT 17660</strain>
    </source>
</reference>
<comment type="caution">
    <text evidence="2">The sequence shown here is derived from an EMBL/GenBank/DDBJ whole genome shotgun (WGS) entry which is preliminary data.</text>
</comment>
<evidence type="ECO:0000313" key="2">
    <source>
        <dbReference type="EMBL" id="KAJ5465944.1"/>
    </source>
</evidence>
<feature type="compositionally biased region" description="Basic and acidic residues" evidence="1">
    <location>
        <begin position="27"/>
        <end position="45"/>
    </location>
</feature>
<dbReference type="OrthoDB" id="4313189at2759"/>
<feature type="compositionally biased region" description="Basic and acidic residues" evidence="1">
    <location>
        <begin position="193"/>
        <end position="214"/>
    </location>
</feature>
<evidence type="ECO:0000256" key="1">
    <source>
        <dbReference type="SAM" id="MobiDB-lite"/>
    </source>
</evidence>
<dbReference type="AlphaFoldDB" id="A0A9W9WJ14"/>
<accession>A0A9W9WJ14</accession>
<reference evidence="2" key="1">
    <citation type="submission" date="2022-12" db="EMBL/GenBank/DDBJ databases">
        <authorList>
            <person name="Petersen C."/>
        </authorList>
    </citation>
    <scope>NUCLEOTIDE SEQUENCE</scope>
    <source>
        <strain evidence="2">IBT 17660</strain>
    </source>
</reference>
<gene>
    <name evidence="2" type="ORF">N7530_009731</name>
</gene>
<feature type="compositionally biased region" description="Basic and acidic residues" evidence="1">
    <location>
        <begin position="136"/>
        <end position="168"/>
    </location>
</feature>
<organism evidence="2 3">
    <name type="scientific">Penicillium desertorum</name>
    <dbReference type="NCBI Taxonomy" id="1303715"/>
    <lineage>
        <taxon>Eukaryota</taxon>
        <taxon>Fungi</taxon>
        <taxon>Dikarya</taxon>
        <taxon>Ascomycota</taxon>
        <taxon>Pezizomycotina</taxon>
        <taxon>Eurotiomycetes</taxon>
        <taxon>Eurotiomycetidae</taxon>
        <taxon>Eurotiales</taxon>
        <taxon>Aspergillaceae</taxon>
        <taxon>Penicillium</taxon>
    </lineage>
</organism>
<sequence length="229" mass="25059">MVNTGVSGDKLGSEANPIVIYEDANDDCGKQHTPERNSDTLDKLGSESNPIVINADANDDCGEHHAPQQDVSDGDTEPLSTPEFWATFDDGGSHVPQNNPKSALTNSNCDLTPCKSKYSQSPVFSGSPELEFPHAYLEEERSEAANPPKIEDRASQNKDRSCHRKAETHAASGGRGYFLRSCQSDELPSIETSHPESEGFGKRRRGHGGEDYSRNRRSKRLAANRKMNG</sequence>
<protein>
    <submittedName>
        <fullName evidence="2">Uncharacterized protein</fullName>
    </submittedName>
</protein>
<feature type="compositionally biased region" description="Polar residues" evidence="1">
    <location>
        <begin position="95"/>
        <end position="110"/>
    </location>
</feature>
<feature type="compositionally biased region" description="Polar residues" evidence="1">
    <location>
        <begin position="181"/>
        <end position="192"/>
    </location>
</feature>
<dbReference type="Proteomes" id="UP001147760">
    <property type="component" value="Unassembled WGS sequence"/>
</dbReference>